<feature type="transmembrane region" description="Helical" evidence="1">
    <location>
        <begin position="45"/>
        <end position="65"/>
    </location>
</feature>
<keyword evidence="1" id="KW-1133">Transmembrane helix</keyword>
<name>A0A9W6V4G0_9ACTN</name>
<dbReference type="RefSeq" id="WP_285741005.1">
    <property type="nucleotide sequence ID" value="NZ_BSSA01000071.1"/>
</dbReference>
<keyword evidence="1" id="KW-0472">Membrane</keyword>
<proteinExistence type="predicted"/>
<gene>
    <name evidence="2" type="ORF">Kpho02_77810</name>
</gene>
<evidence type="ECO:0000313" key="3">
    <source>
        <dbReference type="Proteomes" id="UP001165041"/>
    </source>
</evidence>
<organism evidence="2 3">
    <name type="scientific">Kitasatospora phosalacinea</name>
    <dbReference type="NCBI Taxonomy" id="2065"/>
    <lineage>
        <taxon>Bacteria</taxon>
        <taxon>Bacillati</taxon>
        <taxon>Actinomycetota</taxon>
        <taxon>Actinomycetes</taxon>
        <taxon>Kitasatosporales</taxon>
        <taxon>Streptomycetaceae</taxon>
        <taxon>Kitasatospora</taxon>
    </lineage>
</organism>
<comment type="caution">
    <text evidence="2">The sequence shown here is derived from an EMBL/GenBank/DDBJ whole genome shotgun (WGS) entry which is preliminary data.</text>
</comment>
<evidence type="ECO:0000313" key="2">
    <source>
        <dbReference type="EMBL" id="GLW75484.1"/>
    </source>
</evidence>
<keyword evidence="1" id="KW-0812">Transmembrane</keyword>
<protein>
    <submittedName>
        <fullName evidence="2">Uncharacterized protein</fullName>
    </submittedName>
</protein>
<dbReference type="AlphaFoldDB" id="A0A9W6V4G0"/>
<reference evidence="2" key="1">
    <citation type="submission" date="2023-02" db="EMBL/GenBank/DDBJ databases">
        <title>Kitasatospora phosalacinea NBRC 14627.</title>
        <authorList>
            <person name="Ichikawa N."/>
            <person name="Sato H."/>
            <person name="Tonouchi N."/>
        </authorList>
    </citation>
    <scope>NUCLEOTIDE SEQUENCE</scope>
    <source>
        <strain evidence="2">NBRC 14627</strain>
    </source>
</reference>
<dbReference type="EMBL" id="BSSA01000071">
    <property type="protein sequence ID" value="GLW75484.1"/>
    <property type="molecule type" value="Genomic_DNA"/>
</dbReference>
<evidence type="ECO:0000256" key="1">
    <source>
        <dbReference type="SAM" id="Phobius"/>
    </source>
</evidence>
<accession>A0A9W6V4G0</accession>
<dbReference type="Proteomes" id="UP001165041">
    <property type="component" value="Unassembled WGS sequence"/>
</dbReference>
<sequence length="348" mass="35482">MSGDGEELSVRMARYVAAEERSAPPSRVDPALAVLRGRERRRRRVWTVTAAAAAVVLSAGSLAVLRDGGGAGPAEVPSVLPTATGRPGQGAPMTGRTVLEVPARFGWLPESVSAVEYRSGPGGSDVVALVGPASGVGGRGGGQFLLTAFPEGVTPDVDPLIGAGDGLRIGAPPVNGQEAYWVSSSDPAFAAATNLLRFRGADGIWYQLESSGLSEADRQSVPLRIAAGVVPGRYVPPMPLALSSLPADTVVTRASLRRSVPDGAAWRAEVGFQQDGSHYVTVSAERGGGSGSVAPVPEPGVCASGGGVRRCVEEVQPGSGAGATLPVWLNRVVARGPDEGAWSADVLP</sequence>